<dbReference type="OrthoDB" id="9811954at2"/>
<evidence type="ECO:0000313" key="6">
    <source>
        <dbReference type="EMBL" id="RJF93513.1"/>
    </source>
</evidence>
<evidence type="ECO:0000256" key="1">
    <source>
        <dbReference type="ARBA" id="ARBA00022475"/>
    </source>
</evidence>
<dbReference type="Pfam" id="PF10755">
    <property type="entry name" value="DUF2585"/>
    <property type="match status" value="1"/>
</dbReference>
<evidence type="ECO:0000256" key="4">
    <source>
        <dbReference type="ARBA" id="ARBA00023136"/>
    </source>
</evidence>
<keyword evidence="3 5" id="KW-1133">Transmembrane helix</keyword>
<dbReference type="RefSeq" id="WP_119759789.1">
    <property type="nucleotide sequence ID" value="NZ_QYUM01000002.1"/>
</dbReference>
<protein>
    <recommendedName>
        <fullName evidence="5">UPF0314 protein D3876_04110</fullName>
    </recommendedName>
</protein>
<keyword evidence="2 5" id="KW-0812">Transmembrane</keyword>
<dbReference type="HAMAP" id="MF_01514">
    <property type="entry name" value="UPF0314"/>
    <property type="match status" value="1"/>
</dbReference>
<keyword evidence="4 5" id="KW-0472">Membrane</keyword>
<feature type="transmembrane region" description="Helical" evidence="5">
    <location>
        <begin position="12"/>
        <end position="31"/>
    </location>
</feature>
<proteinExistence type="inferred from homology"/>
<comment type="caution">
    <text evidence="6">The sequence shown here is derived from an EMBL/GenBank/DDBJ whole genome shotgun (WGS) entry which is preliminary data.</text>
</comment>
<evidence type="ECO:0000256" key="2">
    <source>
        <dbReference type="ARBA" id="ARBA00022692"/>
    </source>
</evidence>
<comment type="similarity">
    <text evidence="5">Belongs to the UPF0314 family.</text>
</comment>
<evidence type="ECO:0000256" key="5">
    <source>
        <dbReference type="HAMAP-Rule" id="MF_01514"/>
    </source>
</evidence>
<gene>
    <name evidence="6" type="ORF">D3876_04110</name>
</gene>
<comment type="subcellular location">
    <subcellularLocation>
        <location evidence="5">Cell membrane</location>
        <topology evidence="5">Multi-pass membrane protein</topology>
    </subcellularLocation>
</comment>
<accession>A0A418WQJ3</accession>
<dbReference type="Proteomes" id="UP000286100">
    <property type="component" value="Unassembled WGS sequence"/>
</dbReference>
<keyword evidence="1 5" id="KW-1003">Cell membrane</keyword>
<dbReference type="EMBL" id="QYUM01000002">
    <property type="protein sequence ID" value="RJF93513.1"/>
    <property type="molecule type" value="Genomic_DNA"/>
</dbReference>
<feature type="transmembrane region" description="Helical" evidence="5">
    <location>
        <begin position="60"/>
        <end position="80"/>
    </location>
</feature>
<organism evidence="6 7">
    <name type="scientific">Sphingomonas cavernae</name>
    <dbReference type="NCBI Taxonomy" id="2320861"/>
    <lineage>
        <taxon>Bacteria</taxon>
        <taxon>Pseudomonadati</taxon>
        <taxon>Pseudomonadota</taxon>
        <taxon>Alphaproteobacteria</taxon>
        <taxon>Sphingomonadales</taxon>
        <taxon>Sphingomonadaceae</taxon>
        <taxon>Sphingomonas</taxon>
    </lineage>
</organism>
<dbReference type="NCBIfam" id="NF002099">
    <property type="entry name" value="PRK00944.1"/>
    <property type="match status" value="1"/>
</dbReference>
<dbReference type="InterPro" id="IPR019691">
    <property type="entry name" value="DUF2585"/>
</dbReference>
<keyword evidence="7" id="KW-1185">Reference proteome</keyword>
<sequence length="191" mass="21187">MSRPSIRDIGARDWLIVALILTLMAGVLLWAGRSPICTCGYVALWHGALDSGNSQHIADWYTPSHIIHGFLFYALGWLVLRARAPGERLIFAVIIEAAWEVLENSPIIIDRYREATIALGYTGDSVINSVFDVAWMALGFAFARRAPIRVTVGLAIAFELLTLWAIRDNLTLNVVMLVSPIEAIRLWQQGG</sequence>
<dbReference type="GO" id="GO:0005886">
    <property type="term" value="C:plasma membrane"/>
    <property type="evidence" value="ECO:0007669"/>
    <property type="project" value="UniProtKB-SubCell"/>
</dbReference>
<name>A0A418WQJ3_9SPHN</name>
<evidence type="ECO:0000256" key="3">
    <source>
        <dbReference type="ARBA" id="ARBA00022989"/>
    </source>
</evidence>
<dbReference type="AlphaFoldDB" id="A0A418WQJ3"/>
<reference evidence="6 7" key="1">
    <citation type="submission" date="2018-09" db="EMBL/GenBank/DDBJ databases">
        <authorList>
            <person name="Zhu H."/>
        </authorList>
    </citation>
    <scope>NUCLEOTIDE SEQUENCE [LARGE SCALE GENOMIC DNA]</scope>
    <source>
        <strain evidence="6 7">K2R01-6</strain>
    </source>
</reference>
<evidence type="ECO:0000313" key="7">
    <source>
        <dbReference type="Proteomes" id="UP000286100"/>
    </source>
</evidence>